<keyword evidence="6 7" id="KW-0012">Acyltransferase</keyword>
<comment type="domain">
    <text evidence="7">The DHHC domain is required for palmitoyltransferase activity.</text>
</comment>
<evidence type="ECO:0000256" key="5">
    <source>
        <dbReference type="ARBA" id="ARBA00023136"/>
    </source>
</evidence>
<evidence type="ECO:0000256" key="8">
    <source>
        <dbReference type="SAM" id="MobiDB-lite"/>
    </source>
</evidence>
<feature type="region of interest" description="Disordered" evidence="8">
    <location>
        <begin position="354"/>
        <end position="427"/>
    </location>
</feature>
<feature type="compositionally biased region" description="Polar residues" evidence="8">
    <location>
        <begin position="386"/>
        <end position="406"/>
    </location>
</feature>
<gene>
    <name evidence="10" type="ORF">Vbra_1943</name>
</gene>
<reference evidence="10 11" key="1">
    <citation type="submission" date="2014-11" db="EMBL/GenBank/DDBJ databases">
        <authorList>
            <person name="Zhu J."/>
            <person name="Qi W."/>
            <person name="Song R."/>
        </authorList>
    </citation>
    <scope>NUCLEOTIDE SEQUENCE [LARGE SCALE GENOMIC DNA]</scope>
</reference>
<protein>
    <recommendedName>
        <fullName evidence="7">Palmitoyltransferase</fullName>
        <ecNumber evidence="7">2.3.1.225</ecNumber>
    </recommendedName>
</protein>
<comment type="catalytic activity">
    <reaction evidence="7">
        <text>L-cysteinyl-[protein] + hexadecanoyl-CoA = S-hexadecanoyl-L-cysteinyl-[protein] + CoA</text>
        <dbReference type="Rhea" id="RHEA:36683"/>
        <dbReference type="Rhea" id="RHEA-COMP:10131"/>
        <dbReference type="Rhea" id="RHEA-COMP:11032"/>
        <dbReference type="ChEBI" id="CHEBI:29950"/>
        <dbReference type="ChEBI" id="CHEBI:57287"/>
        <dbReference type="ChEBI" id="CHEBI:57379"/>
        <dbReference type="ChEBI" id="CHEBI:74151"/>
        <dbReference type="EC" id="2.3.1.225"/>
    </reaction>
</comment>
<evidence type="ECO:0000256" key="1">
    <source>
        <dbReference type="ARBA" id="ARBA00004141"/>
    </source>
</evidence>
<dbReference type="OrthoDB" id="331948at2759"/>
<keyword evidence="4 7" id="KW-1133">Transmembrane helix</keyword>
<dbReference type="AlphaFoldDB" id="A0A0G4EBR0"/>
<evidence type="ECO:0000256" key="6">
    <source>
        <dbReference type="ARBA" id="ARBA00023315"/>
    </source>
</evidence>
<keyword evidence="11" id="KW-1185">Reference proteome</keyword>
<dbReference type="EC" id="2.3.1.225" evidence="7"/>
<dbReference type="Pfam" id="PF01529">
    <property type="entry name" value="DHHC"/>
    <property type="match status" value="1"/>
</dbReference>
<dbReference type="InterPro" id="IPR001594">
    <property type="entry name" value="Palmitoyltrfase_DHHC"/>
</dbReference>
<dbReference type="GO" id="GO:0019706">
    <property type="term" value="F:protein-cysteine S-palmitoyltransferase activity"/>
    <property type="evidence" value="ECO:0007669"/>
    <property type="project" value="UniProtKB-EC"/>
</dbReference>
<keyword evidence="5 7" id="KW-0472">Membrane</keyword>
<dbReference type="InterPro" id="IPR039859">
    <property type="entry name" value="PFA4/ZDH16/20/ERF2-like"/>
</dbReference>
<organism evidence="10 11">
    <name type="scientific">Vitrella brassicaformis (strain CCMP3155)</name>
    <dbReference type="NCBI Taxonomy" id="1169540"/>
    <lineage>
        <taxon>Eukaryota</taxon>
        <taxon>Sar</taxon>
        <taxon>Alveolata</taxon>
        <taxon>Colpodellida</taxon>
        <taxon>Vitrellaceae</taxon>
        <taxon>Vitrella</taxon>
    </lineage>
</organism>
<dbReference type="GO" id="GO:0016020">
    <property type="term" value="C:membrane"/>
    <property type="evidence" value="ECO:0007669"/>
    <property type="project" value="UniProtKB-SubCell"/>
</dbReference>
<evidence type="ECO:0000256" key="2">
    <source>
        <dbReference type="ARBA" id="ARBA00022679"/>
    </source>
</evidence>
<feature type="domain" description="Palmitoyltransferase DHHC" evidence="9">
    <location>
        <begin position="129"/>
        <end position="277"/>
    </location>
</feature>
<dbReference type="PROSITE" id="PS50216">
    <property type="entry name" value="DHHC"/>
    <property type="match status" value="1"/>
</dbReference>
<evidence type="ECO:0000256" key="4">
    <source>
        <dbReference type="ARBA" id="ARBA00022989"/>
    </source>
</evidence>
<dbReference type="VEuPathDB" id="CryptoDB:Vbra_1943"/>
<accession>A0A0G4EBR0</accession>
<dbReference type="Proteomes" id="UP000041254">
    <property type="component" value="Unassembled WGS sequence"/>
</dbReference>
<keyword evidence="2 7" id="KW-0808">Transferase</keyword>
<feature type="transmembrane region" description="Helical" evidence="7">
    <location>
        <begin position="80"/>
        <end position="102"/>
    </location>
</feature>
<dbReference type="STRING" id="1169540.A0A0G4EBR0"/>
<feature type="transmembrane region" description="Helical" evidence="7">
    <location>
        <begin position="175"/>
        <end position="195"/>
    </location>
</feature>
<keyword evidence="3 7" id="KW-0812">Transmembrane</keyword>
<dbReference type="EMBL" id="CDMY01000104">
    <property type="protein sequence ID" value="CEL92733.1"/>
    <property type="molecule type" value="Genomic_DNA"/>
</dbReference>
<feature type="transmembrane region" description="Helical" evidence="7">
    <location>
        <begin position="47"/>
        <end position="68"/>
    </location>
</feature>
<evidence type="ECO:0000256" key="3">
    <source>
        <dbReference type="ARBA" id="ARBA00022692"/>
    </source>
</evidence>
<comment type="similarity">
    <text evidence="7">Belongs to the DHHC palmitoyltransferase family.</text>
</comment>
<evidence type="ECO:0000259" key="9">
    <source>
        <dbReference type="Pfam" id="PF01529"/>
    </source>
</evidence>
<evidence type="ECO:0000313" key="11">
    <source>
        <dbReference type="Proteomes" id="UP000041254"/>
    </source>
</evidence>
<evidence type="ECO:0000256" key="7">
    <source>
        <dbReference type="RuleBase" id="RU079119"/>
    </source>
</evidence>
<sequence>MELRTSESPLGAIRHRIAKPASLSFGLWTHEEDTGTTTKVLPFHVRILPHCVLAASSAIPLLGLLFLLPSVAPLSSAVGVVHWVMAVWTTVQFVYNFCMAAFHQPGWVTQRHQPSADQTFVIGPYRYAPRQCDVCGLLKPPRARHCSALGRCVLRMDHWCPWIGNAVGLCNHGHFVLIFVFGLLGCLHVILLVALHTAFAAHDIEAAAHSSIARWALRYTGGGITSTMMALHLHVLAWLGWESALLLAGAFLALLVISAVGGQQLYHVWTGQTVIEATGFGSPEFVEVKPNVWSPLPHRFYDRGPAENIRSILGDLPVMRLLLPISGRFPPGAGVHFVPLPSRLASLGRRMSYTVRGTQKQPAHDNHGHSVLPSPERPTSPDFLGSDTTASPSCHSTTPNPGTSPAFSPLPQAEMIAGGDEGMGRGG</sequence>
<dbReference type="PhylomeDB" id="A0A0G4EBR0"/>
<feature type="transmembrane region" description="Helical" evidence="7">
    <location>
        <begin position="244"/>
        <end position="262"/>
    </location>
</feature>
<proteinExistence type="inferred from homology"/>
<evidence type="ECO:0000313" key="10">
    <source>
        <dbReference type="EMBL" id="CEL92733.1"/>
    </source>
</evidence>
<name>A0A0G4EBR0_VITBC</name>
<dbReference type="PANTHER" id="PTHR12246">
    <property type="entry name" value="PALMITOYLTRANSFERASE ZDHHC16"/>
    <property type="match status" value="1"/>
</dbReference>
<dbReference type="InParanoid" id="A0A0G4EBR0"/>
<dbReference type="OMA" id="RRQECCE"/>
<comment type="subcellular location">
    <subcellularLocation>
        <location evidence="1">Membrane</location>
        <topology evidence="1">Multi-pass membrane protein</topology>
    </subcellularLocation>
</comment>